<feature type="non-terminal residue" evidence="1">
    <location>
        <position position="109"/>
    </location>
</feature>
<organism evidence="1 2">
    <name type="scientific">Suillus discolor</name>
    <dbReference type="NCBI Taxonomy" id="1912936"/>
    <lineage>
        <taxon>Eukaryota</taxon>
        <taxon>Fungi</taxon>
        <taxon>Dikarya</taxon>
        <taxon>Basidiomycota</taxon>
        <taxon>Agaricomycotina</taxon>
        <taxon>Agaricomycetes</taxon>
        <taxon>Agaricomycetidae</taxon>
        <taxon>Boletales</taxon>
        <taxon>Suillineae</taxon>
        <taxon>Suillaceae</taxon>
        <taxon>Suillus</taxon>
    </lineage>
</organism>
<protein>
    <submittedName>
        <fullName evidence="1">Uncharacterized protein</fullName>
    </submittedName>
</protein>
<keyword evidence="2" id="KW-1185">Reference proteome</keyword>
<dbReference type="GeneID" id="64692793"/>
<name>A0A9P7ERP1_9AGAM</name>
<sequence>IQVWHSNRNPQLILNYYLDTIAELGHMPLITQSDLGTKNYGIANAQTFLRQRYDPTLQGTLQHRWMRTKKNVMPEITWSQLRCRFTPGFENLLDEGVIEGWYDSADTLQ</sequence>
<dbReference type="EMBL" id="JABBWM010000201">
    <property type="protein sequence ID" value="KAG2084776.1"/>
    <property type="molecule type" value="Genomic_DNA"/>
</dbReference>
<gene>
    <name evidence="1" type="ORF">F5147DRAFT_557625</name>
</gene>
<dbReference type="Proteomes" id="UP000823399">
    <property type="component" value="Unassembled WGS sequence"/>
</dbReference>
<feature type="non-terminal residue" evidence="1">
    <location>
        <position position="1"/>
    </location>
</feature>
<evidence type="ECO:0000313" key="2">
    <source>
        <dbReference type="Proteomes" id="UP000823399"/>
    </source>
</evidence>
<comment type="caution">
    <text evidence="1">The sequence shown here is derived from an EMBL/GenBank/DDBJ whole genome shotgun (WGS) entry which is preliminary data.</text>
</comment>
<proteinExistence type="predicted"/>
<evidence type="ECO:0000313" key="1">
    <source>
        <dbReference type="EMBL" id="KAG2084776.1"/>
    </source>
</evidence>
<dbReference type="RefSeq" id="XP_041284566.1">
    <property type="nucleotide sequence ID" value="XM_041430534.1"/>
</dbReference>
<accession>A0A9P7ERP1</accession>
<reference evidence="1" key="1">
    <citation type="journal article" date="2020" name="New Phytol.">
        <title>Comparative genomics reveals dynamic genome evolution in host specialist ectomycorrhizal fungi.</title>
        <authorList>
            <person name="Lofgren L.A."/>
            <person name="Nguyen N.H."/>
            <person name="Vilgalys R."/>
            <person name="Ruytinx J."/>
            <person name="Liao H.L."/>
            <person name="Branco S."/>
            <person name="Kuo A."/>
            <person name="LaButti K."/>
            <person name="Lipzen A."/>
            <person name="Andreopoulos W."/>
            <person name="Pangilinan J."/>
            <person name="Riley R."/>
            <person name="Hundley H."/>
            <person name="Na H."/>
            <person name="Barry K."/>
            <person name="Grigoriev I.V."/>
            <person name="Stajich J.E."/>
            <person name="Kennedy P.G."/>
        </authorList>
    </citation>
    <scope>NUCLEOTIDE SEQUENCE</scope>
    <source>
        <strain evidence="1">FC423</strain>
    </source>
</reference>
<dbReference type="AlphaFoldDB" id="A0A9P7ERP1"/>
<dbReference type="OrthoDB" id="5946233at2759"/>